<reference evidence="2 3" key="1">
    <citation type="submission" date="2020-06" db="EMBL/GenBank/DDBJ databases">
        <title>Dyadobacter sandarakinus sp. nov., isolated from the soil of the Arctic Yellow River Station.</title>
        <authorList>
            <person name="Zhang Y."/>
            <person name="Peng F."/>
        </authorList>
    </citation>
    <scope>NUCLEOTIDE SEQUENCE [LARGE SCALE GENOMIC DNA]</scope>
    <source>
        <strain evidence="2 3">Q3-56</strain>
    </source>
</reference>
<organism evidence="2 3">
    <name type="scientific">Dyadobacter sandarakinus</name>
    <dbReference type="NCBI Taxonomy" id="2747268"/>
    <lineage>
        <taxon>Bacteria</taxon>
        <taxon>Pseudomonadati</taxon>
        <taxon>Bacteroidota</taxon>
        <taxon>Cytophagia</taxon>
        <taxon>Cytophagales</taxon>
        <taxon>Spirosomataceae</taxon>
        <taxon>Dyadobacter</taxon>
    </lineage>
</organism>
<keyword evidence="1" id="KW-0812">Transmembrane</keyword>
<accession>A0ABX7ICF8</accession>
<keyword evidence="3" id="KW-1185">Reference proteome</keyword>
<sequence>MKTLLYILKSAVLVLSTLLSILGKLIVAFLVVSFILFLSFQDWEDDESCGEVTKLSYRGIYFQFPMRVSSALKAPMKQFSTNYMWLQTDSLGGKNFSAKWFFDYDNEWTKPAQLSDKVKRKPVYGVAFELYGDSCKTDQEIVAEIQKLYPGNYRYFENQGHSAYIWERDCLTIFVKKAYQYPAGYSIPEVSFCYLLDESQKEIFATYTGYIDNYPD</sequence>
<proteinExistence type="predicted"/>
<gene>
    <name evidence="2" type="ORF">HWI92_17705</name>
</gene>
<protein>
    <submittedName>
        <fullName evidence="2">Uncharacterized protein</fullName>
    </submittedName>
</protein>
<dbReference type="Proteomes" id="UP000612680">
    <property type="component" value="Chromosome"/>
</dbReference>
<keyword evidence="1" id="KW-1133">Transmembrane helix</keyword>
<feature type="transmembrane region" description="Helical" evidence="1">
    <location>
        <begin position="12"/>
        <end position="40"/>
    </location>
</feature>
<evidence type="ECO:0000256" key="1">
    <source>
        <dbReference type="SAM" id="Phobius"/>
    </source>
</evidence>
<evidence type="ECO:0000313" key="2">
    <source>
        <dbReference type="EMBL" id="QRR02616.1"/>
    </source>
</evidence>
<dbReference type="RefSeq" id="WP_204657747.1">
    <property type="nucleotide sequence ID" value="NZ_CP056775.1"/>
</dbReference>
<evidence type="ECO:0000313" key="3">
    <source>
        <dbReference type="Proteomes" id="UP000612680"/>
    </source>
</evidence>
<dbReference type="EMBL" id="CP056775">
    <property type="protein sequence ID" value="QRR02616.1"/>
    <property type="molecule type" value="Genomic_DNA"/>
</dbReference>
<keyword evidence="1" id="KW-0472">Membrane</keyword>
<name>A0ABX7ICF8_9BACT</name>